<feature type="domain" description="ATPase AAA-type core" evidence="2">
    <location>
        <begin position="204"/>
        <end position="358"/>
    </location>
</feature>
<evidence type="ECO:0000313" key="5">
    <source>
        <dbReference type="Proteomes" id="UP001235344"/>
    </source>
</evidence>
<dbReference type="SUPFAM" id="SSF52540">
    <property type="entry name" value="P-loop containing nucleoside triphosphate hydrolases"/>
    <property type="match status" value="1"/>
</dbReference>
<dbReference type="PANTHER" id="PTHR32182:SF23">
    <property type="entry name" value="ATP BINDING PROTEIN"/>
    <property type="match status" value="1"/>
</dbReference>
<sequence length="470" mass="53199">MKLSRLDLTNFRCFAQLTLDLHPYLTVLVAENGQGKSSVLDALRIALWPFVGSFDLARGNANDPGNGIAIDDVRLVKMAKGDMARQLPAEVSVTGDFGTGREKTWSRRRISERKSTKTRDASATSFVKQWAGQLQRQVRDPDMPDLDLPVFGYYGTGRLWQEQKLTTKARQADVSDESDFYIRTFAYRNCLNPASSYSHFREWFTWLFKSYREEQIRQLESLNSNQAPIAAAESIHAVQQAIDSFLEPITGWHSLTYSVTHEKALVLEHPQHGILKVDQLSDGIRSVLAMVGDIAYRSVKLNPQLGRKAPQQASGVILIDEVDMHLHPFWQQRILQQLRKAFPRLQFVVTTHSPQVLSSVKQEHVRLLSQDESGQFIAATPVDTPYGRLSSDVLEAVMHVSPYPPVDEREDLRRLTRLVDQGAHDSAEARELMDKLINQLGAAPPAMQKLQRSIRRQQVLKDAAHSQRPE</sequence>
<reference evidence="4 5" key="1">
    <citation type="submission" date="2023-08" db="EMBL/GenBank/DDBJ databases">
        <title>Transcriptome Analysis of Halomonas alkalicola CICC 11012s to Identify the Genes Involved in Alkaline Tolerances.</title>
        <authorList>
            <person name="Zhai L."/>
        </authorList>
    </citation>
    <scope>NUCLEOTIDE SEQUENCE [LARGE SCALE GENOMIC DNA]</scope>
    <source>
        <strain evidence="4 5">CICC 11012s</strain>
    </source>
</reference>
<dbReference type="PANTHER" id="PTHR32182">
    <property type="entry name" value="DNA REPLICATION AND REPAIR PROTEIN RECF"/>
    <property type="match status" value="1"/>
</dbReference>
<dbReference type="InterPro" id="IPR027417">
    <property type="entry name" value="P-loop_NTPase"/>
</dbReference>
<dbReference type="Proteomes" id="UP001235344">
    <property type="component" value="Chromosome"/>
</dbReference>
<organism evidence="4 5">
    <name type="scientific">Halomonas alkalicola</name>
    <dbReference type="NCBI Taxonomy" id="1930622"/>
    <lineage>
        <taxon>Bacteria</taxon>
        <taxon>Pseudomonadati</taxon>
        <taxon>Pseudomonadota</taxon>
        <taxon>Gammaproteobacteria</taxon>
        <taxon>Oceanospirillales</taxon>
        <taxon>Halomonadaceae</taxon>
        <taxon>Halomonas</taxon>
    </lineage>
</organism>
<name>A0ABY9H4H6_9GAMM</name>
<evidence type="ECO:0000259" key="2">
    <source>
        <dbReference type="Pfam" id="PF13304"/>
    </source>
</evidence>
<accession>A0ABY9H4H6</accession>
<evidence type="ECO:0000313" key="4">
    <source>
        <dbReference type="EMBL" id="WLI73387.1"/>
    </source>
</evidence>
<dbReference type="Gene3D" id="3.40.50.300">
    <property type="entry name" value="P-loop containing nucleotide triphosphate hydrolases"/>
    <property type="match status" value="1"/>
</dbReference>
<gene>
    <name evidence="4" type="ORF">B6N23_00045</name>
</gene>
<evidence type="ECO:0000259" key="3">
    <source>
        <dbReference type="Pfam" id="PF13476"/>
    </source>
</evidence>
<feature type="domain" description="Rad50/SbcC-type AAA" evidence="3">
    <location>
        <begin position="5"/>
        <end position="188"/>
    </location>
</feature>
<protein>
    <submittedName>
        <fullName evidence="4">AAA family ATPase</fullName>
    </submittedName>
</protein>
<proteinExistence type="predicted"/>
<dbReference type="Pfam" id="PF13304">
    <property type="entry name" value="AAA_21"/>
    <property type="match status" value="1"/>
</dbReference>
<feature type="region of interest" description="Disordered" evidence="1">
    <location>
        <begin position="447"/>
        <end position="470"/>
    </location>
</feature>
<dbReference type="InterPro" id="IPR038729">
    <property type="entry name" value="Rad50/SbcC_AAA"/>
</dbReference>
<dbReference type="Pfam" id="PF13476">
    <property type="entry name" value="AAA_23"/>
    <property type="match status" value="1"/>
</dbReference>
<keyword evidence="5" id="KW-1185">Reference proteome</keyword>
<dbReference type="InterPro" id="IPR003959">
    <property type="entry name" value="ATPase_AAA_core"/>
</dbReference>
<dbReference type="RefSeq" id="WP_305501000.1">
    <property type="nucleotide sequence ID" value="NZ_CP131913.1"/>
</dbReference>
<evidence type="ECO:0000256" key="1">
    <source>
        <dbReference type="SAM" id="MobiDB-lite"/>
    </source>
</evidence>
<dbReference type="EMBL" id="CP131913">
    <property type="protein sequence ID" value="WLI73387.1"/>
    <property type="molecule type" value="Genomic_DNA"/>
</dbReference>